<dbReference type="Proteomes" id="UP001208567">
    <property type="component" value="Unassembled WGS sequence"/>
</dbReference>
<keyword evidence="2" id="KW-0813">Transport</keyword>
<evidence type="ECO:0000313" key="6">
    <source>
        <dbReference type="EMBL" id="GLC30585.1"/>
    </source>
</evidence>
<evidence type="ECO:0000256" key="2">
    <source>
        <dbReference type="ARBA" id="ARBA00022448"/>
    </source>
</evidence>
<name>A0ABQ5N5S3_9CLOT</name>
<dbReference type="SUPFAM" id="SSF52540">
    <property type="entry name" value="P-loop containing nucleoside triphosphate hydrolases"/>
    <property type="match status" value="1"/>
</dbReference>
<evidence type="ECO:0000256" key="1">
    <source>
        <dbReference type="ARBA" id="ARBA00005417"/>
    </source>
</evidence>
<dbReference type="SMART" id="SM00382">
    <property type="entry name" value="AAA"/>
    <property type="match status" value="1"/>
</dbReference>
<gene>
    <name evidence="6" type="ORF">bsdE14_19950</name>
</gene>
<protein>
    <submittedName>
        <fullName evidence="6">Bacitracin ABC transporter ATP-binding protein</fullName>
    </submittedName>
</protein>
<dbReference type="Gene3D" id="3.40.50.300">
    <property type="entry name" value="P-loop containing nucleotide triphosphate hydrolases"/>
    <property type="match status" value="1"/>
</dbReference>
<evidence type="ECO:0000256" key="4">
    <source>
        <dbReference type="ARBA" id="ARBA00022840"/>
    </source>
</evidence>
<dbReference type="InterPro" id="IPR003439">
    <property type="entry name" value="ABC_transporter-like_ATP-bd"/>
</dbReference>
<evidence type="ECO:0000259" key="5">
    <source>
        <dbReference type="PROSITE" id="PS50893"/>
    </source>
</evidence>
<dbReference type="Pfam" id="PF00005">
    <property type="entry name" value="ABC_tran"/>
    <property type="match status" value="1"/>
</dbReference>
<dbReference type="InterPro" id="IPR027417">
    <property type="entry name" value="P-loop_NTPase"/>
</dbReference>
<dbReference type="GO" id="GO:0005524">
    <property type="term" value="F:ATP binding"/>
    <property type="evidence" value="ECO:0007669"/>
    <property type="project" value="UniProtKB-KW"/>
</dbReference>
<dbReference type="RefSeq" id="WP_264849852.1">
    <property type="nucleotide sequence ID" value="NZ_BRXR01000001.1"/>
</dbReference>
<dbReference type="InterPro" id="IPR017871">
    <property type="entry name" value="ABC_transporter-like_CS"/>
</dbReference>
<dbReference type="PANTHER" id="PTHR43335">
    <property type="entry name" value="ABC TRANSPORTER, ATP-BINDING PROTEIN"/>
    <property type="match status" value="1"/>
</dbReference>
<evidence type="ECO:0000313" key="7">
    <source>
        <dbReference type="Proteomes" id="UP001208567"/>
    </source>
</evidence>
<accession>A0ABQ5N5S3</accession>
<dbReference type="PROSITE" id="PS50893">
    <property type="entry name" value="ABC_TRANSPORTER_2"/>
    <property type="match status" value="1"/>
</dbReference>
<reference evidence="6 7" key="1">
    <citation type="journal article" date="2024" name="Int. J. Syst. Evol. Microbiol.">
        <title>Clostridium omnivorum sp. nov., isolated from anoxic soil under the treatment of reductive soil disinfestation.</title>
        <authorList>
            <person name="Ueki A."/>
            <person name="Tonouchi A."/>
            <person name="Kaku N."/>
            <person name="Honma S."/>
            <person name="Ueki K."/>
        </authorList>
    </citation>
    <scope>NUCLEOTIDE SEQUENCE [LARGE SCALE GENOMIC DNA]</scope>
    <source>
        <strain evidence="6 7">E14</strain>
    </source>
</reference>
<organism evidence="6 7">
    <name type="scientific">Clostridium omnivorum</name>
    <dbReference type="NCBI Taxonomy" id="1604902"/>
    <lineage>
        <taxon>Bacteria</taxon>
        <taxon>Bacillati</taxon>
        <taxon>Bacillota</taxon>
        <taxon>Clostridia</taxon>
        <taxon>Eubacteriales</taxon>
        <taxon>Clostridiaceae</taxon>
        <taxon>Clostridium</taxon>
    </lineage>
</organism>
<dbReference type="EMBL" id="BRXR01000001">
    <property type="protein sequence ID" value="GLC30585.1"/>
    <property type="molecule type" value="Genomic_DNA"/>
</dbReference>
<evidence type="ECO:0000256" key="3">
    <source>
        <dbReference type="ARBA" id="ARBA00022741"/>
    </source>
</evidence>
<keyword evidence="4 6" id="KW-0067">ATP-binding</keyword>
<keyword evidence="3" id="KW-0547">Nucleotide-binding</keyword>
<comment type="caution">
    <text evidence="6">The sequence shown here is derived from an EMBL/GenBank/DDBJ whole genome shotgun (WGS) entry which is preliminary data.</text>
</comment>
<dbReference type="PROSITE" id="PS00211">
    <property type="entry name" value="ABC_TRANSPORTER_1"/>
    <property type="match status" value="1"/>
</dbReference>
<proteinExistence type="inferred from homology"/>
<dbReference type="PANTHER" id="PTHR43335:SF8">
    <property type="entry name" value="ABC TRANSPORTER, ATP-BINDING PROTEIN"/>
    <property type="match status" value="1"/>
</dbReference>
<feature type="domain" description="ABC transporter" evidence="5">
    <location>
        <begin position="6"/>
        <end position="234"/>
    </location>
</feature>
<keyword evidence="7" id="KW-1185">Reference proteome</keyword>
<sequence length="307" mass="34220">MKEHVLVVNNITKSYHGVNALQDVSVTLDAGRIYGLIGQNGAGKSTLMRIIAGHSFPTSGSIELFGHTGEKALQIERKRLGCMIEYPSLTPNMTAKENLRLHRIMRGIPNKEIEDELLKLVGLSDTGKKKSKNFSLGMKQRLGIAIALLGNPEFLILDEPINGLDPLGVVEIRNLLKKLCEERNMTILISSHNLPELYQTATDYIIIHKGQIKQTLTLSELEERSRHHILIECDQPEKLVSVLEMNLNATNYKVMPDKSVKLYDYIDDKKVVAKAIFENGIIVTNFSIAGDTLENFFISVIGGEKNA</sequence>
<dbReference type="InterPro" id="IPR003593">
    <property type="entry name" value="AAA+_ATPase"/>
</dbReference>
<comment type="similarity">
    <text evidence="1">Belongs to the ABC transporter superfamily.</text>
</comment>